<keyword evidence="1" id="KW-0862">Zinc</keyword>
<evidence type="ECO:0000256" key="3">
    <source>
        <dbReference type="SAM" id="Coils"/>
    </source>
</evidence>
<feature type="transmembrane region" description="Helical" evidence="5">
    <location>
        <begin position="131"/>
        <end position="153"/>
    </location>
</feature>
<keyword evidence="1" id="KW-0863">Zinc-finger</keyword>
<dbReference type="SMART" id="SM00360">
    <property type="entry name" value="RRM"/>
    <property type="match status" value="2"/>
</dbReference>
<dbReference type="Pfam" id="PF00076">
    <property type="entry name" value="RRM_1"/>
    <property type="match status" value="1"/>
</dbReference>
<feature type="region of interest" description="Disordered" evidence="4">
    <location>
        <begin position="950"/>
        <end position="988"/>
    </location>
</feature>
<feature type="compositionally biased region" description="Basic and acidic residues" evidence="4">
    <location>
        <begin position="954"/>
        <end position="979"/>
    </location>
</feature>
<dbReference type="STRING" id="75743.A0A401NQ85"/>
<dbReference type="InterPro" id="IPR043513">
    <property type="entry name" value="Cenp-F"/>
</dbReference>
<dbReference type="GO" id="GO:0008017">
    <property type="term" value="F:microtubule binding"/>
    <property type="evidence" value="ECO:0007669"/>
    <property type="project" value="InterPro"/>
</dbReference>
<dbReference type="InterPro" id="IPR018463">
    <property type="entry name" value="Centromere_CenpF_N"/>
</dbReference>
<dbReference type="FunFam" id="3.30.70.330:FF:000085">
    <property type="entry name" value="RNA-binding protein 4 isoform X1"/>
    <property type="match status" value="1"/>
</dbReference>
<dbReference type="Gene3D" id="3.30.70.330">
    <property type="match status" value="2"/>
</dbReference>
<feature type="coiled-coil region" evidence="3">
    <location>
        <begin position="313"/>
        <end position="361"/>
    </location>
</feature>
<feature type="compositionally biased region" description="Basic and acidic residues" evidence="4">
    <location>
        <begin position="1464"/>
        <end position="1481"/>
    </location>
</feature>
<feature type="region of interest" description="Disordered" evidence="4">
    <location>
        <begin position="1541"/>
        <end position="1561"/>
    </location>
</feature>
<keyword evidence="9" id="KW-1185">Reference proteome</keyword>
<gene>
    <name evidence="8" type="ORF">scyTo_0014571</name>
</gene>
<dbReference type="Proteomes" id="UP000288216">
    <property type="component" value="Unassembled WGS sequence"/>
</dbReference>
<organism evidence="8 9">
    <name type="scientific">Scyliorhinus torazame</name>
    <name type="common">Cloudy catshark</name>
    <name type="synonym">Catulus torazame</name>
    <dbReference type="NCBI Taxonomy" id="75743"/>
    <lineage>
        <taxon>Eukaryota</taxon>
        <taxon>Metazoa</taxon>
        <taxon>Chordata</taxon>
        <taxon>Craniata</taxon>
        <taxon>Vertebrata</taxon>
        <taxon>Chondrichthyes</taxon>
        <taxon>Elasmobranchii</taxon>
        <taxon>Galeomorphii</taxon>
        <taxon>Galeoidea</taxon>
        <taxon>Carcharhiniformes</taxon>
        <taxon>Scyliorhinidae</taxon>
        <taxon>Scyliorhinus</taxon>
    </lineage>
</organism>
<dbReference type="PROSITE" id="PS50102">
    <property type="entry name" value="RRM"/>
    <property type="match status" value="1"/>
</dbReference>
<protein>
    <submittedName>
        <fullName evidence="8">Uncharacterized protein</fullName>
    </submittedName>
</protein>
<evidence type="ECO:0000259" key="6">
    <source>
        <dbReference type="PROSITE" id="PS50102"/>
    </source>
</evidence>
<keyword evidence="1" id="KW-0479">Metal-binding</keyword>
<feature type="domain" description="CCHC-type" evidence="7">
    <location>
        <begin position="2158"/>
        <end position="2173"/>
    </location>
</feature>
<feature type="coiled-coil region" evidence="3">
    <location>
        <begin position="455"/>
        <end position="482"/>
    </location>
</feature>
<keyword evidence="5" id="KW-0812">Transmembrane</keyword>
<evidence type="ECO:0000313" key="9">
    <source>
        <dbReference type="Proteomes" id="UP000288216"/>
    </source>
</evidence>
<feature type="region of interest" description="Disordered" evidence="4">
    <location>
        <begin position="683"/>
        <end position="702"/>
    </location>
</feature>
<keyword evidence="5" id="KW-0472">Membrane</keyword>
<dbReference type="GO" id="GO:0003723">
    <property type="term" value="F:RNA binding"/>
    <property type="evidence" value="ECO:0007669"/>
    <property type="project" value="UniProtKB-UniRule"/>
</dbReference>
<dbReference type="Gene3D" id="4.10.60.10">
    <property type="entry name" value="Zinc finger, CCHC-type"/>
    <property type="match status" value="1"/>
</dbReference>
<dbReference type="Pfam" id="PF10481">
    <property type="entry name" value="CENP-F_N"/>
    <property type="match status" value="1"/>
</dbReference>
<dbReference type="SUPFAM" id="SSF54928">
    <property type="entry name" value="RNA-binding domain, RBD"/>
    <property type="match status" value="2"/>
</dbReference>
<feature type="region of interest" description="Disordered" evidence="4">
    <location>
        <begin position="1737"/>
        <end position="1759"/>
    </location>
</feature>
<feature type="coiled-coil region" evidence="3">
    <location>
        <begin position="1091"/>
        <end position="1118"/>
    </location>
</feature>
<dbReference type="InterPro" id="IPR001878">
    <property type="entry name" value="Znf_CCHC"/>
</dbReference>
<dbReference type="GO" id="GO:0010389">
    <property type="term" value="P:regulation of G2/M transition of mitotic cell cycle"/>
    <property type="evidence" value="ECO:0007669"/>
    <property type="project" value="TreeGrafter"/>
</dbReference>
<reference evidence="8 9" key="1">
    <citation type="journal article" date="2018" name="Nat. Ecol. Evol.">
        <title>Shark genomes provide insights into elasmobranch evolution and the origin of vertebrates.</title>
        <authorList>
            <person name="Hara Y"/>
            <person name="Yamaguchi K"/>
            <person name="Onimaru K"/>
            <person name="Kadota M"/>
            <person name="Koyanagi M"/>
            <person name="Keeley SD"/>
            <person name="Tatsumi K"/>
            <person name="Tanaka K"/>
            <person name="Motone F"/>
            <person name="Kageyama Y"/>
            <person name="Nozu R"/>
            <person name="Adachi N"/>
            <person name="Nishimura O"/>
            <person name="Nakagawa R"/>
            <person name="Tanegashima C"/>
            <person name="Kiyatake I"/>
            <person name="Matsumoto R"/>
            <person name="Murakumo K"/>
            <person name="Nishida K"/>
            <person name="Terakita A"/>
            <person name="Kuratani S"/>
            <person name="Sato K"/>
            <person name="Hyodo S Kuraku.S."/>
        </authorList>
    </citation>
    <scope>NUCLEOTIDE SEQUENCE [LARGE SCALE GENOMIC DNA]</scope>
</reference>
<keyword evidence="2" id="KW-0694">RNA-binding</keyword>
<sequence length="2324" mass="261363">MLPSFAYCPPGKPRAPRCPVWIQHAETKNVVLVRVIINDSLFVVCAISLAACLYVIAKTSPSTSIYLESKGTSLYQTTAVGALVILLYASRACYNLVAVMRSPDSRDSFDYGWYNVSDQADLMSNLGDKGYLVFGFILFFWELLPTALLVLFFRVRRPAQDLAGTAIINGQSFASRSYFFDNPRQFEGDDSAWAVGSQSEHGSLSGSLQRNGWYGTERSNVEPTWYEGVSQAATAPLVFAQDHMQGTNYYHTFYSTPQTARVGGGGREPCEQNKTPAGSGLGLIVDRCRVPVIMSWAPEEWKSELPSRALLKISEYESQLEKLKKERHQKQLQLDSLEVTFQKQNHKLEGERSENAALRRETQGLTEARNSQEKAQQRLCHEIQVKEALVCSLEGQLLATKKQIDGLEQELKRLEAELERSRRSSPPAECQFHLTPAKTYAGCTTLSSANEGSKWDELQERYNREVEEKKRLASEVKTLKLQVQQLQFSSNKSHRESAPQQIRASTLSWQTEKLPTRVPESPGGRVPPSSVFPWEPPRTPPYCNSKSPQQTDNKTSHLGPESGGGQPGQRQEPGNSQLQELRDENRVLQCTMSELEVWVQSQEKEIKNHLNKLQEVQSLLEKSKAELAMKEQALTKSRDDLTKATVQQEQTSNKCSLLEQKLKQVSEDLNCQRQNAESVRRLMEQKSKEKEKEYQQELSDQQREYRNLEHQCKQEKNQLNQEIQKLKSEHLALQSAIDKVAARKQLVDRELEEVKANFHCAEKELENHQRKGDTLQKNLQEALKEKDNFSTWQDQSTQRITHLEAKLKRLEKELTLSQRSREEIKAENLILASKLKDLQQDHEFQPNSGNTDLAALVCELNKKDRNEIDKCELDEDSHQSNNVHSVGAATVVGWPVKVGEEEMLDSVEGRQLGELMVTSVLSDQDSEANLEEDPSLNAKVKFEVVPSGALTETRGSEEARDVFPDPEEKTGARPHGFEKETEEAGGAEAAVVPGDHTEKGEAMIDWLDKPITASWQFGGREVELDEVKTKNQVLQQELDELKQTLDSKTIEGQRNQQTVAELRRKLKQVMQRSAAEAESPTALVTLQAGQISTLEKDLEHERTKVAKLQESNNILELECSKVTELARSRDAGSDGAEIQILQSAASKKMQQLEQQIVELNCEKSCIEEIIKANGRPVVVAAADERGDLLLECLELEDARNLELDAMLSNHLCYDPGEMLGRKLDEEKTRFVEIMKGGDGSGHGKGNRELFFEYLKHKVVEQLEFDERLLEHQKLLGELQKMCDELVAEKEQEEQAKRQAQERFDRLQARIHRETQQLTVALEVQSKNIEGLLLSMEEKDHTIQVLNERLQDASAVLIRLRKENCELKANCKTQKCVDNAGLPEDIVLGQHTGAPSPQAKQHENGGVLSMGGQALTIEGRPADGTVQNSETGRDENVCDNSMLLPIEQAIRLIPTQEDQFEEPEERGSAVRKMPEMNEDPAKQEQQTTKIEASRCETSPIVPKEQRASSVPSTGTPSGKPGITCAVVCAWQNIQLTQDAESLRPRKEQNDVAGNGGGHRQSIRCPGGLQMKIGELQEELVNLHTKTSPDEAETLTEKGTTEIANSKFALVLGEKQSVGELRTEAELIEEVERVTGRFNKALKVTEGERQKTEELNQKVVGALNEELNSLHERCTILEQDRERLCAEVRKAQDAAGGMQSEREGLMEAIQFSEALLRGSTEEKNRLERELEVLREWRQKGLGDGPPWQAGEESGQEERRTLRGTQDQMLELEDECRVLNSEVASAKLTQEQLEEELEKAQSEKSELQCQVDRLQKVAAELDREKMELQAKLKQSQRSPVGKEVILQENGLPEDLLPVGSQQLAPTQITARKLGADLEALRQTLQEKSEEVDRNLFNFSDLEKKRQELQAANKILFKAVNHLHPCKAETLNGDPLNAVGSVPQTPTEDGKPVAGRTIGGEPAQAGERDQTKTNPRSKGRSDLAGRLPRLNPADLMMKISAAELATRIQRNRQFRHHLSVAFDETEYEPYGLPDVNYGFVHMEDKKAAVEAIKNLHHHKLHGLPINVEASKSKVKTSTKLHVSNVGDECTNQELRSRFEEYGPVIECDIVKDYAFVHMEREEDAMEAIRGFDGTEFKGKRIHVQLSRSRLRTQPGMGEKNGCFRCGKEGHWSKECPKDRGGFDGGFTGDYPQPYSMRPMSAYGERPVYNERYGMAHPYESYPAQPYAATGDPYFDRRPTQLAPVGTAMSNCVPGGLDPYGRHPVLPPSSPYYDRDRSPLRRMPMSASSTRYGFDYTQVSAAAMTTRSPYDVSSTTGNTYLDRSRYSMF</sequence>
<feature type="transmembrane region" description="Helical" evidence="5">
    <location>
        <begin position="31"/>
        <end position="57"/>
    </location>
</feature>
<dbReference type="GO" id="GO:0008270">
    <property type="term" value="F:zinc ion binding"/>
    <property type="evidence" value="ECO:0007669"/>
    <property type="project" value="UniProtKB-KW"/>
</dbReference>
<keyword evidence="3" id="KW-0175">Coiled coil</keyword>
<dbReference type="EMBL" id="BFAA01007865">
    <property type="protein sequence ID" value="GCB63024.1"/>
    <property type="molecule type" value="Genomic_DNA"/>
</dbReference>
<proteinExistence type="predicted"/>
<feature type="region of interest" description="Disordered" evidence="4">
    <location>
        <begin position="1417"/>
        <end position="1436"/>
    </location>
</feature>
<comment type="caution">
    <text evidence="8">The sequence shown here is derived from an EMBL/GenBank/DDBJ whole genome shotgun (WGS) entry which is preliminary data.</text>
</comment>
<evidence type="ECO:0000256" key="2">
    <source>
        <dbReference type="PROSITE-ProRule" id="PRU00176"/>
    </source>
</evidence>
<feature type="region of interest" description="Disordered" evidence="4">
    <location>
        <begin position="489"/>
        <end position="576"/>
    </location>
</feature>
<dbReference type="InterPro" id="IPR012677">
    <property type="entry name" value="Nucleotide-bd_a/b_plait_sf"/>
</dbReference>
<feature type="compositionally biased region" description="Polar residues" evidence="4">
    <location>
        <begin position="1506"/>
        <end position="1515"/>
    </location>
</feature>
<dbReference type="SMART" id="SM00343">
    <property type="entry name" value="ZnF_C2HC"/>
    <property type="match status" value="1"/>
</dbReference>
<dbReference type="GO" id="GO:0000775">
    <property type="term" value="C:chromosome, centromeric region"/>
    <property type="evidence" value="ECO:0007669"/>
    <property type="project" value="InterPro"/>
</dbReference>
<dbReference type="GO" id="GO:0051310">
    <property type="term" value="P:metaphase chromosome alignment"/>
    <property type="evidence" value="ECO:0007669"/>
    <property type="project" value="TreeGrafter"/>
</dbReference>
<evidence type="ECO:0000256" key="5">
    <source>
        <dbReference type="SAM" id="Phobius"/>
    </source>
</evidence>
<dbReference type="PROSITE" id="PS50158">
    <property type="entry name" value="ZF_CCHC"/>
    <property type="match status" value="1"/>
</dbReference>
<dbReference type="InterPro" id="IPR000504">
    <property type="entry name" value="RRM_dom"/>
</dbReference>
<evidence type="ECO:0000313" key="8">
    <source>
        <dbReference type="EMBL" id="GCB63024.1"/>
    </source>
</evidence>
<dbReference type="GO" id="GO:0005634">
    <property type="term" value="C:nucleus"/>
    <property type="evidence" value="ECO:0007669"/>
    <property type="project" value="TreeGrafter"/>
</dbReference>
<name>A0A401NQ85_SCYTO</name>
<keyword evidence="5" id="KW-1133">Transmembrane helix</keyword>
<dbReference type="OrthoDB" id="10255522at2759"/>
<evidence type="ECO:0000256" key="1">
    <source>
        <dbReference type="PROSITE-ProRule" id="PRU00047"/>
    </source>
</evidence>
<feature type="region of interest" description="Disordered" evidence="4">
    <location>
        <begin position="1927"/>
        <end position="1984"/>
    </location>
</feature>
<feature type="region of interest" description="Disordered" evidence="4">
    <location>
        <begin position="1455"/>
        <end position="1517"/>
    </location>
</feature>
<dbReference type="OMA" id="RMKYPSG"/>
<feature type="coiled-coil region" evidence="3">
    <location>
        <begin position="1142"/>
        <end position="1169"/>
    </location>
</feature>
<evidence type="ECO:0000259" key="7">
    <source>
        <dbReference type="PROSITE" id="PS50158"/>
    </source>
</evidence>
<feature type="compositionally biased region" description="Polar residues" evidence="4">
    <location>
        <begin position="498"/>
        <end position="513"/>
    </location>
</feature>
<dbReference type="InterPro" id="IPR035979">
    <property type="entry name" value="RBD_domain_sf"/>
</dbReference>
<dbReference type="Pfam" id="PF00098">
    <property type="entry name" value="zf-CCHC"/>
    <property type="match status" value="1"/>
</dbReference>
<evidence type="ECO:0000256" key="4">
    <source>
        <dbReference type="SAM" id="MobiDB-lite"/>
    </source>
</evidence>
<dbReference type="GO" id="GO:0000278">
    <property type="term" value="P:mitotic cell cycle"/>
    <property type="evidence" value="ECO:0007669"/>
    <property type="project" value="TreeGrafter"/>
</dbReference>
<accession>A0A401NQ85</accession>
<dbReference type="GO" id="GO:0070840">
    <property type="term" value="F:dynein complex binding"/>
    <property type="evidence" value="ECO:0007669"/>
    <property type="project" value="TreeGrafter"/>
</dbReference>
<feature type="coiled-coil region" evidence="3">
    <location>
        <begin position="1268"/>
        <end position="1316"/>
    </location>
</feature>
<dbReference type="PANTHER" id="PTHR18874:SF10">
    <property type="entry name" value="CENTROMERE PROTEIN F"/>
    <property type="match status" value="1"/>
</dbReference>
<feature type="compositionally biased region" description="Polar residues" evidence="4">
    <location>
        <begin position="542"/>
        <end position="553"/>
    </location>
</feature>
<dbReference type="GO" id="GO:0000922">
    <property type="term" value="C:spindle pole"/>
    <property type="evidence" value="ECO:0007669"/>
    <property type="project" value="TreeGrafter"/>
</dbReference>
<feature type="coiled-coil region" evidence="3">
    <location>
        <begin position="1024"/>
        <end position="1051"/>
    </location>
</feature>
<feature type="domain" description="RRM" evidence="6">
    <location>
        <begin position="2074"/>
        <end position="2144"/>
    </location>
</feature>
<feature type="transmembrane region" description="Helical" evidence="5">
    <location>
        <begin position="77"/>
        <end position="97"/>
    </location>
</feature>
<feature type="coiled-coil region" evidence="3">
    <location>
        <begin position="397"/>
        <end position="424"/>
    </location>
</feature>
<dbReference type="PANTHER" id="PTHR18874">
    <property type="entry name" value="CMF/LEK/CENP CELL DIVISION-RELATED"/>
    <property type="match status" value="1"/>
</dbReference>